<dbReference type="PANTHER" id="PTHR16222">
    <property type="entry name" value="ADP-RIBOSYLGLYCOHYDROLASE"/>
    <property type="match status" value="1"/>
</dbReference>
<reference evidence="5" key="1">
    <citation type="submission" date="2017-08" db="EMBL/GenBank/DDBJ databases">
        <authorList>
            <person name="Varghese N."/>
            <person name="Submissions S."/>
        </authorList>
    </citation>
    <scope>NUCLEOTIDE SEQUENCE [LARGE SCALE GENOMIC DNA]</scope>
    <source>
        <strain evidence="5">USBA17B2</strain>
    </source>
</reference>
<dbReference type="SUPFAM" id="SSF101478">
    <property type="entry name" value="ADP-ribosylglycohydrolase"/>
    <property type="match status" value="1"/>
</dbReference>
<sequence>MKLSTIQTDRAAGVLLGQAVGDALGVPYEFGTEALDPRTGPRMSGGGLGGYAPGEWSDDTQMAIAIAEVSATGADLTGPRGLGTVARNFARWLDDGPADIGAQTSAVLHAARRADPALPRHEVLRDAARALHGRTGRTAGNGALMRTAVVGLTRLADRRATAAAARAVAELTHWDPLAGDSCVLWSEAVRRAVVDGVLDVRGGVDLLPEDRRGSWEALLDDAESRPPADFRQNGFTVTALQAAWSSIWHTLPPEPSPDHVGDALRTAISVGHDTDTVAAIAGGLLGARYGASGMPFAWTRRLNGWPGLRGPDLVRLAVLTARGGRDDGAGWPSTAYLVTPQRPLGRPHPLDPDVLLGTTADLDRAEELGFDAVVSLCRLGRKEFAPGPVRPQDHALVWIVDDDDPRTHQHLRWALDDAARAVKELRQEGRRVLLHCVAAHHRTPSVALRYSVLIGAHVDEAAAQISSTLGRDIDGLLWMEAQR</sequence>
<keyword evidence="3" id="KW-0479">Metal-binding</keyword>
<keyword evidence="5" id="KW-1185">Reference proteome</keyword>
<dbReference type="Gene3D" id="1.10.4080.10">
    <property type="entry name" value="ADP-ribosylation/Crystallin J1"/>
    <property type="match status" value="1"/>
</dbReference>
<dbReference type="GO" id="GO:0046872">
    <property type="term" value="F:metal ion binding"/>
    <property type="evidence" value="ECO:0007669"/>
    <property type="project" value="UniProtKB-KW"/>
</dbReference>
<dbReference type="AlphaFoldDB" id="A0A285VEC8"/>
<feature type="binding site" evidence="3">
    <location>
        <position position="273"/>
    </location>
    <ligand>
        <name>Mg(2+)</name>
        <dbReference type="ChEBI" id="CHEBI:18420"/>
        <label>1</label>
    </ligand>
</feature>
<keyword evidence="2 4" id="KW-0378">Hydrolase</keyword>
<feature type="binding site" evidence="3">
    <location>
        <position position="57"/>
    </location>
    <ligand>
        <name>Mg(2+)</name>
        <dbReference type="ChEBI" id="CHEBI:18420"/>
        <label>1</label>
    </ligand>
</feature>
<dbReference type="Proteomes" id="UP000219688">
    <property type="component" value="Unassembled WGS sequence"/>
</dbReference>
<name>A0A285VEC8_9MICO</name>
<feature type="binding site" evidence="3">
    <location>
        <position position="59"/>
    </location>
    <ligand>
        <name>Mg(2+)</name>
        <dbReference type="ChEBI" id="CHEBI:18420"/>
        <label>1</label>
    </ligand>
</feature>
<evidence type="ECO:0000313" key="5">
    <source>
        <dbReference type="Proteomes" id="UP000219688"/>
    </source>
</evidence>
<keyword evidence="3" id="KW-0460">Magnesium</keyword>
<comment type="cofactor">
    <cofactor evidence="3">
        <name>Mg(2+)</name>
        <dbReference type="ChEBI" id="CHEBI:18420"/>
    </cofactor>
    <text evidence="3">Binds 2 magnesium ions per subunit.</text>
</comment>
<evidence type="ECO:0000256" key="1">
    <source>
        <dbReference type="ARBA" id="ARBA00010702"/>
    </source>
</evidence>
<dbReference type="InterPro" id="IPR050792">
    <property type="entry name" value="ADP-ribosylglycohydrolase"/>
</dbReference>
<evidence type="ECO:0000313" key="4">
    <source>
        <dbReference type="EMBL" id="SOC52317.1"/>
    </source>
</evidence>
<dbReference type="SUPFAM" id="SSF52799">
    <property type="entry name" value="(Phosphotyrosine protein) phosphatases II"/>
    <property type="match status" value="1"/>
</dbReference>
<dbReference type="InterPro" id="IPR036705">
    <property type="entry name" value="Ribosyl_crysJ1_sf"/>
</dbReference>
<dbReference type="EMBL" id="OBQK01000001">
    <property type="protein sequence ID" value="SOC52317.1"/>
    <property type="molecule type" value="Genomic_DNA"/>
</dbReference>
<dbReference type="PANTHER" id="PTHR16222:SF24">
    <property type="entry name" value="ADP-RIBOSYLHYDROLASE ARH3"/>
    <property type="match status" value="1"/>
</dbReference>
<feature type="binding site" evidence="3">
    <location>
        <position position="275"/>
    </location>
    <ligand>
        <name>Mg(2+)</name>
        <dbReference type="ChEBI" id="CHEBI:18420"/>
        <label>1</label>
    </ligand>
</feature>
<dbReference type="GO" id="GO:0016787">
    <property type="term" value="F:hydrolase activity"/>
    <property type="evidence" value="ECO:0007669"/>
    <property type="project" value="UniProtKB-KW"/>
</dbReference>
<dbReference type="InterPro" id="IPR029021">
    <property type="entry name" value="Prot-tyrosine_phosphatase-like"/>
</dbReference>
<evidence type="ECO:0000256" key="3">
    <source>
        <dbReference type="PIRSR" id="PIRSR605502-1"/>
    </source>
</evidence>
<gene>
    <name evidence="4" type="ORF">SAMN05421879_101486</name>
</gene>
<organism evidence="4 5">
    <name type="scientific">Ornithinimicrobium cerasi</name>
    <dbReference type="NCBI Taxonomy" id="2248773"/>
    <lineage>
        <taxon>Bacteria</taxon>
        <taxon>Bacillati</taxon>
        <taxon>Actinomycetota</taxon>
        <taxon>Actinomycetes</taxon>
        <taxon>Micrococcales</taxon>
        <taxon>Ornithinimicrobiaceae</taxon>
        <taxon>Ornithinimicrobium</taxon>
    </lineage>
</organism>
<protein>
    <submittedName>
        <fullName evidence="4">ADP-ribosylglycohydrolase</fullName>
    </submittedName>
</protein>
<evidence type="ECO:0000256" key="2">
    <source>
        <dbReference type="ARBA" id="ARBA00022801"/>
    </source>
</evidence>
<dbReference type="RefSeq" id="WP_097186665.1">
    <property type="nucleotide sequence ID" value="NZ_OBQK01000001.1"/>
</dbReference>
<dbReference type="Pfam" id="PF03747">
    <property type="entry name" value="ADP_ribosyl_GH"/>
    <property type="match status" value="1"/>
</dbReference>
<dbReference type="InterPro" id="IPR005502">
    <property type="entry name" value="Ribosyl_crysJ1"/>
</dbReference>
<dbReference type="Gene3D" id="3.90.190.10">
    <property type="entry name" value="Protein tyrosine phosphatase superfamily"/>
    <property type="match status" value="1"/>
</dbReference>
<accession>A0A285VEC8</accession>
<feature type="binding site" evidence="3">
    <location>
        <position position="276"/>
    </location>
    <ligand>
        <name>Mg(2+)</name>
        <dbReference type="ChEBI" id="CHEBI:18420"/>
        <label>1</label>
    </ligand>
</feature>
<feature type="binding site" evidence="3">
    <location>
        <position position="58"/>
    </location>
    <ligand>
        <name>Mg(2+)</name>
        <dbReference type="ChEBI" id="CHEBI:18420"/>
        <label>1</label>
    </ligand>
</feature>
<proteinExistence type="inferred from homology"/>
<comment type="similarity">
    <text evidence="1">Belongs to the ADP-ribosylglycohydrolase family.</text>
</comment>